<dbReference type="InterPro" id="IPR003782">
    <property type="entry name" value="SCO1/SenC"/>
</dbReference>
<keyword evidence="5" id="KW-1185">Reference proteome</keyword>
<dbReference type="Pfam" id="PF02630">
    <property type="entry name" value="SCO1-SenC"/>
    <property type="match status" value="1"/>
</dbReference>
<dbReference type="AlphaFoldDB" id="A0A4U1BCA7"/>
<comment type="similarity">
    <text evidence="1">Belongs to the SCO1/2 family.</text>
</comment>
<dbReference type="GO" id="GO:0046872">
    <property type="term" value="F:metal ion binding"/>
    <property type="evidence" value="ECO:0007669"/>
    <property type="project" value="UniProtKB-KW"/>
</dbReference>
<gene>
    <name evidence="4" type="ORF">FCL40_15535</name>
</gene>
<dbReference type="InterPro" id="IPR036249">
    <property type="entry name" value="Thioredoxin-like_sf"/>
</dbReference>
<evidence type="ECO:0000313" key="4">
    <source>
        <dbReference type="EMBL" id="TKB47661.1"/>
    </source>
</evidence>
<dbReference type="CDD" id="cd02968">
    <property type="entry name" value="SCO"/>
    <property type="match status" value="1"/>
</dbReference>
<protein>
    <submittedName>
        <fullName evidence="4">SCO family protein</fullName>
    </submittedName>
</protein>
<comment type="caution">
    <text evidence="4">The sequence shown here is derived from an EMBL/GenBank/DDBJ whole genome shotgun (WGS) entry which is preliminary data.</text>
</comment>
<dbReference type="PANTHER" id="PTHR12151:SF25">
    <property type="entry name" value="LINALOOL DEHYDRATASE_ISOMERASE DOMAIN-CONTAINING PROTEIN"/>
    <property type="match status" value="1"/>
</dbReference>
<dbReference type="EMBL" id="SWCI01000013">
    <property type="protein sequence ID" value="TKB47661.1"/>
    <property type="molecule type" value="Genomic_DNA"/>
</dbReference>
<accession>A0A4U1BCA7</accession>
<dbReference type="PANTHER" id="PTHR12151">
    <property type="entry name" value="ELECTRON TRANSPORT PROTIN SCO1/SENC FAMILY MEMBER"/>
    <property type="match status" value="1"/>
</dbReference>
<feature type="disulfide bond" description="Redox-active" evidence="3">
    <location>
        <begin position="54"/>
        <end position="58"/>
    </location>
</feature>
<evidence type="ECO:0000256" key="1">
    <source>
        <dbReference type="ARBA" id="ARBA00010996"/>
    </source>
</evidence>
<keyword evidence="3" id="KW-1015">Disulfide bond</keyword>
<reference evidence="4 5" key="1">
    <citation type="submission" date="2019-04" db="EMBL/GenBank/DDBJ databases">
        <authorList>
            <person name="Hwang J.C."/>
        </authorList>
    </citation>
    <scope>NUCLEOTIDE SEQUENCE [LARGE SCALE GENOMIC DNA]</scope>
    <source>
        <strain evidence="4 5">IMCC35001</strain>
    </source>
</reference>
<keyword evidence="2" id="KW-0479">Metal-binding</keyword>
<evidence type="ECO:0000256" key="2">
    <source>
        <dbReference type="PIRSR" id="PIRSR603782-1"/>
    </source>
</evidence>
<evidence type="ECO:0000256" key="3">
    <source>
        <dbReference type="PIRSR" id="PIRSR603782-2"/>
    </source>
</evidence>
<feature type="binding site" evidence="2">
    <location>
        <position position="54"/>
    </location>
    <ligand>
        <name>Cu cation</name>
        <dbReference type="ChEBI" id="CHEBI:23378"/>
    </ligand>
</feature>
<dbReference type="OrthoDB" id="9790194at2"/>
<proteinExistence type="inferred from homology"/>
<feature type="binding site" evidence="2">
    <location>
        <position position="58"/>
    </location>
    <ligand>
        <name>Cu cation</name>
        <dbReference type="ChEBI" id="CHEBI:23378"/>
    </ligand>
</feature>
<keyword evidence="2" id="KW-0186">Copper</keyword>
<dbReference type="Proteomes" id="UP000305674">
    <property type="component" value="Unassembled WGS sequence"/>
</dbReference>
<evidence type="ECO:0000313" key="5">
    <source>
        <dbReference type="Proteomes" id="UP000305674"/>
    </source>
</evidence>
<feature type="binding site" evidence="2">
    <location>
        <position position="142"/>
    </location>
    <ligand>
        <name>Cu cation</name>
        <dbReference type="ChEBI" id="CHEBI:23378"/>
    </ligand>
</feature>
<organism evidence="4 5">
    <name type="scientific">Ferrimonas sediminicola</name>
    <dbReference type="NCBI Taxonomy" id="2569538"/>
    <lineage>
        <taxon>Bacteria</taxon>
        <taxon>Pseudomonadati</taxon>
        <taxon>Pseudomonadota</taxon>
        <taxon>Gammaproteobacteria</taxon>
        <taxon>Alteromonadales</taxon>
        <taxon>Ferrimonadaceae</taxon>
        <taxon>Ferrimonas</taxon>
    </lineage>
</organism>
<sequence>MALWHHKPPQVAALWLPESRPLALFELTDDRGRAFNNVSLQGQWTLLFMGYTSCPDVCPGTLARLASAYPQLARSLPLQVVLLSVDPRRDSTERLHQYVTYFNSEFRAVTGTHDQLYALSRSLGLVYAMAESDGADGYSVDHSADIALINPRGELEALFRPQGGVGELRLVSMRHIIDDLPKIAAFSG</sequence>
<name>A0A4U1BCA7_9GAMM</name>
<dbReference type="SUPFAM" id="SSF52833">
    <property type="entry name" value="Thioredoxin-like"/>
    <property type="match status" value="1"/>
</dbReference>
<dbReference type="Gene3D" id="3.40.30.10">
    <property type="entry name" value="Glutaredoxin"/>
    <property type="match status" value="1"/>
</dbReference>